<dbReference type="Proteomes" id="UP000175989">
    <property type="component" value="Unassembled WGS sequence"/>
</dbReference>
<evidence type="ECO:0000313" key="2">
    <source>
        <dbReference type="EMBL" id="OFA09092.1"/>
    </source>
</evidence>
<sequence length="127" mass="13753">MSQLFTAVYDISSAIDGHPNLRLNLVVDGYNDTVVGNAQLDGERGIAVRGHHVEIDGEQPMQAILLAGTTPVFVTEGQPSAFQLLMVLPTAWKAGQVCYKMSFGQRQARVLEIRDGVAHAVLPALMH</sequence>
<comment type="caution">
    <text evidence="2">The sequence shown here is derived from an EMBL/GenBank/DDBJ whole genome shotgun (WGS) entry which is preliminary data.</text>
</comment>
<dbReference type="Pfam" id="PF08896">
    <property type="entry name" value="DUF1842"/>
    <property type="match status" value="1"/>
</dbReference>
<dbReference type="AlphaFoldDB" id="A0A1E7X814"/>
<dbReference type="OrthoDB" id="8777574at2"/>
<organism evidence="2 3">
    <name type="scientific">Duganella phyllosphaerae</name>
    <dbReference type="NCBI Taxonomy" id="762836"/>
    <lineage>
        <taxon>Bacteria</taxon>
        <taxon>Pseudomonadati</taxon>
        <taxon>Pseudomonadota</taxon>
        <taxon>Betaproteobacteria</taxon>
        <taxon>Burkholderiales</taxon>
        <taxon>Oxalobacteraceae</taxon>
        <taxon>Telluria group</taxon>
        <taxon>Duganella</taxon>
    </lineage>
</organism>
<evidence type="ECO:0000259" key="1">
    <source>
        <dbReference type="Pfam" id="PF08896"/>
    </source>
</evidence>
<feature type="domain" description="DUF1842" evidence="1">
    <location>
        <begin position="4"/>
        <end position="100"/>
    </location>
</feature>
<gene>
    <name evidence="2" type="ORF">DUPY_02030</name>
</gene>
<dbReference type="RefSeq" id="WP_070245873.1">
    <property type="nucleotide sequence ID" value="NZ_LROM01000017.1"/>
</dbReference>
<proteinExistence type="predicted"/>
<dbReference type="EMBL" id="LROM01000017">
    <property type="protein sequence ID" value="OFA09092.1"/>
    <property type="molecule type" value="Genomic_DNA"/>
</dbReference>
<dbReference type="InterPro" id="IPR014992">
    <property type="entry name" value="DUF1842"/>
</dbReference>
<name>A0A1E7X814_9BURK</name>
<accession>A0A1E7X814</accession>
<protein>
    <recommendedName>
        <fullName evidence="1">DUF1842 domain-containing protein</fullName>
    </recommendedName>
</protein>
<reference evidence="3" key="1">
    <citation type="journal article" date="2016" name="Front. Microbiol.">
        <title>Molecular Keys to the Janthinobacterium and Duganella spp. Interaction with the Plant Pathogen Fusarium graminearum.</title>
        <authorList>
            <person name="Haack F.S."/>
            <person name="Poehlein A."/>
            <person name="Kroger C."/>
            <person name="Voigt C.A."/>
            <person name="Piepenbring M."/>
            <person name="Bode H.B."/>
            <person name="Daniel R."/>
            <person name="Schafer W."/>
            <person name="Streit W.R."/>
        </authorList>
    </citation>
    <scope>NUCLEOTIDE SEQUENCE [LARGE SCALE GENOMIC DNA]</scope>
    <source>
        <strain evidence="3">T54</strain>
    </source>
</reference>
<dbReference type="PATRIC" id="fig|762836.4.peg.215"/>
<evidence type="ECO:0000313" key="3">
    <source>
        <dbReference type="Proteomes" id="UP000175989"/>
    </source>
</evidence>
<keyword evidence="3" id="KW-1185">Reference proteome</keyword>